<sequence length="563" mass="62365">VTRPLVIPYASGLFLRLLVLLVEYVPGLASYFFWNTGIGSLRNRLFKEGVTNMPLPLPKEMFDIQEPTKVDGLEIFFHENKEYNPTQKFLCARDYTEAYTAKRITPLQVCENLINNINRSCSKECDPPLYGMYQYHQHDIIAQAEASTSRYNQNRSLGPLDGVPVAVKDEIDVIGYETRLGTSFINRGNPASKDEFLVKKLKDQGAIIIGKTNMHEIGFGVTTNNPNAYTSRNPYNPDYYCGGSSGGSACVVSSGLCPIAIGCDGGGSIRIPSAFCGIYGLKPTYGRISFKGPFCSSLGVPGPMAACVDDLALAYIVMAGKDPESPTTLHQPSPTLHGLYHTNTLSDLKIGIFTAWNKQVVDPAITSALQTFINEFKLRGAKFIEIDIPELEDSRIAHITTFASELGSTMNGYKKYLHLLSLPNRFNIEICNKVNASDYIQAQNIRTRMMHNISEVFSKANLILTPTCAITAPPIYPRDLKYGEMNPVVVSNGVMFTYLANFVGIPAITVPAGYNNKNLPIGLQFMAKWYEEATLLRVAKVSEEILGSRRQKPSEKYWFGDLL</sequence>
<accession>A0ACA9LVA8</accession>
<name>A0ACA9LVA8_9GLOM</name>
<evidence type="ECO:0000313" key="1">
    <source>
        <dbReference type="EMBL" id="CAG8553088.1"/>
    </source>
</evidence>
<protein>
    <submittedName>
        <fullName evidence="1">34323_t:CDS:1</fullName>
    </submittedName>
</protein>
<evidence type="ECO:0000313" key="2">
    <source>
        <dbReference type="Proteomes" id="UP000789920"/>
    </source>
</evidence>
<feature type="non-terminal residue" evidence="1">
    <location>
        <position position="1"/>
    </location>
</feature>
<organism evidence="1 2">
    <name type="scientific">Racocetra persica</name>
    <dbReference type="NCBI Taxonomy" id="160502"/>
    <lineage>
        <taxon>Eukaryota</taxon>
        <taxon>Fungi</taxon>
        <taxon>Fungi incertae sedis</taxon>
        <taxon>Mucoromycota</taxon>
        <taxon>Glomeromycotina</taxon>
        <taxon>Glomeromycetes</taxon>
        <taxon>Diversisporales</taxon>
        <taxon>Gigasporaceae</taxon>
        <taxon>Racocetra</taxon>
    </lineage>
</organism>
<comment type="caution">
    <text evidence="1">The sequence shown here is derived from an EMBL/GenBank/DDBJ whole genome shotgun (WGS) entry which is preliminary data.</text>
</comment>
<proteinExistence type="predicted"/>
<reference evidence="1" key="1">
    <citation type="submission" date="2021-06" db="EMBL/GenBank/DDBJ databases">
        <authorList>
            <person name="Kallberg Y."/>
            <person name="Tangrot J."/>
            <person name="Rosling A."/>
        </authorList>
    </citation>
    <scope>NUCLEOTIDE SEQUENCE</scope>
    <source>
        <strain evidence="1">MA461A</strain>
    </source>
</reference>
<keyword evidence="2" id="KW-1185">Reference proteome</keyword>
<gene>
    <name evidence="1" type="ORF">RPERSI_LOCUS4042</name>
</gene>
<dbReference type="EMBL" id="CAJVQC010005365">
    <property type="protein sequence ID" value="CAG8553088.1"/>
    <property type="molecule type" value="Genomic_DNA"/>
</dbReference>
<dbReference type="Proteomes" id="UP000789920">
    <property type="component" value="Unassembled WGS sequence"/>
</dbReference>